<feature type="region of interest" description="Disordered" evidence="6">
    <location>
        <begin position="276"/>
        <end position="308"/>
    </location>
</feature>
<feature type="transmembrane region" description="Helical" evidence="7">
    <location>
        <begin position="165"/>
        <end position="190"/>
    </location>
</feature>
<feature type="transmembrane region" description="Helical" evidence="7">
    <location>
        <begin position="123"/>
        <end position="145"/>
    </location>
</feature>
<feature type="transmembrane region" description="Helical" evidence="7">
    <location>
        <begin position="12"/>
        <end position="33"/>
    </location>
</feature>
<evidence type="ECO:0000256" key="3">
    <source>
        <dbReference type="ARBA" id="ARBA00022989"/>
    </source>
</evidence>
<feature type="domain" description="Rhodopsin" evidence="8">
    <location>
        <begin position="29"/>
        <end position="265"/>
    </location>
</feature>
<keyword evidence="4 7" id="KW-0472">Membrane</keyword>
<keyword evidence="2 7" id="KW-0812">Transmembrane</keyword>
<feature type="transmembrane region" description="Helical" evidence="7">
    <location>
        <begin position="45"/>
        <end position="68"/>
    </location>
</feature>
<evidence type="ECO:0000313" key="9">
    <source>
        <dbReference type="EMBL" id="KAF2449321.1"/>
    </source>
</evidence>
<reference evidence="9" key="1">
    <citation type="journal article" date="2020" name="Stud. Mycol.">
        <title>101 Dothideomycetes genomes: a test case for predicting lifestyles and emergence of pathogens.</title>
        <authorList>
            <person name="Haridas S."/>
            <person name="Albert R."/>
            <person name="Binder M."/>
            <person name="Bloem J."/>
            <person name="Labutti K."/>
            <person name="Salamov A."/>
            <person name="Andreopoulos B."/>
            <person name="Baker S."/>
            <person name="Barry K."/>
            <person name="Bills G."/>
            <person name="Bluhm B."/>
            <person name="Cannon C."/>
            <person name="Castanera R."/>
            <person name="Culley D."/>
            <person name="Daum C."/>
            <person name="Ezra D."/>
            <person name="Gonzalez J."/>
            <person name="Henrissat B."/>
            <person name="Kuo A."/>
            <person name="Liang C."/>
            <person name="Lipzen A."/>
            <person name="Lutzoni F."/>
            <person name="Magnuson J."/>
            <person name="Mondo S."/>
            <person name="Nolan M."/>
            <person name="Ohm R."/>
            <person name="Pangilinan J."/>
            <person name="Park H.-J."/>
            <person name="Ramirez L."/>
            <person name="Alfaro M."/>
            <person name="Sun H."/>
            <person name="Tritt A."/>
            <person name="Yoshinaga Y."/>
            <person name="Zwiers L.-H."/>
            <person name="Turgeon B."/>
            <person name="Goodwin S."/>
            <person name="Spatafora J."/>
            <person name="Crous P."/>
            <person name="Grigoriev I."/>
        </authorList>
    </citation>
    <scope>NUCLEOTIDE SEQUENCE</scope>
    <source>
        <strain evidence="9">CBS 690.94</strain>
    </source>
</reference>
<keyword evidence="10" id="KW-1185">Reference proteome</keyword>
<dbReference type="InterPro" id="IPR049326">
    <property type="entry name" value="Rhodopsin_dom_fungi"/>
</dbReference>
<keyword evidence="3 7" id="KW-1133">Transmembrane helix</keyword>
<evidence type="ECO:0000256" key="4">
    <source>
        <dbReference type="ARBA" id="ARBA00023136"/>
    </source>
</evidence>
<dbReference type="AlphaFoldDB" id="A0A9P4PV24"/>
<evidence type="ECO:0000256" key="2">
    <source>
        <dbReference type="ARBA" id="ARBA00022692"/>
    </source>
</evidence>
<organism evidence="9 10">
    <name type="scientific">Karstenula rhodostoma CBS 690.94</name>
    <dbReference type="NCBI Taxonomy" id="1392251"/>
    <lineage>
        <taxon>Eukaryota</taxon>
        <taxon>Fungi</taxon>
        <taxon>Dikarya</taxon>
        <taxon>Ascomycota</taxon>
        <taxon>Pezizomycotina</taxon>
        <taxon>Dothideomycetes</taxon>
        <taxon>Pleosporomycetidae</taxon>
        <taxon>Pleosporales</taxon>
        <taxon>Massarineae</taxon>
        <taxon>Didymosphaeriaceae</taxon>
        <taxon>Karstenula</taxon>
    </lineage>
</organism>
<dbReference type="PANTHER" id="PTHR33048">
    <property type="entry name" value="PTH11-LIKE INTEGRAL MEMBRANE PROTEIN (AFU_ORTHOLOGUE AFUA_5G11245)"/>
    <property type="match status" value="1"/>
</dbReference>
<evidence type="ECO:0000313" key="10">
    <source>
        <dbReference type="Proteomes" id="UP000799764"/>
    </source>
</evidence>
<comment type="subcellular location">
    <subcellularLocation>
        <location evidence="1">Membrane</location>
        <topology evidence="1">Multi-pass membrane protein</topology>
    </subcellularLocation>
</comment>
<accession>A0A9P4PV24</accession>
<evidence type="ECO:0000256" key="1">
    <source>
        <dbReference type="ARBA" id="ARBA00004141"/>
    </source>
</evidence>
<dbReference type="GO" id="GO:0016020">
    <property type="term" value="C:membrane"/>
    <property type="evidence" value="ECO:0007669"/>
    <property type="project" value="UniProtKB-SubCell"/>
</dbReference>
<comment type="caution">
    <text evidence="9">The sequence shown here is derived from an EMBL/GenBank/DDBJ whole genome shotgun (WGS) entry which is preliminary data.</text>
</comment>
<gene>
    <name evidence="9" type="ORF">P171DRAFT_469402</name>
</gene>
<dbReference type="PANTHER" id="PTHR33048:SF132">
    <property type="entry name" value="MEMBRANE PROTEIN, PUTATIVE (AFU_ORTHOLOGUE AFUA_6G07820)-RELATED"/>
    <property type="match status" value="1"/>
</dbReference>
<evidence type="ECO:0000259" key="8">
    <source>
        <dbReference type="Pfam" id="PF20684"/>
    </source>
</evidence>
<feature type="transmembrane region" description="Helical" evidence="7">
    <location>
        <begin position="88"/>
        <end position="111"/>
    </location>
</feature>
<dbReference type="InterPro" id="IPR052337">
    <property type="entry name" value="SAT4-like"/>
</dbReference>
<sequence>MSLDDNTRGRQAVILSSVFSALAIFTVLLRLYTRLFVIRCPGVEDYFISIALVCSIGLTICIGIQTQYGMGLHIWDLQPADSLHSLKAFYASLIVYYLSLGFTKVSILLQYRRVFSTKKFQIACWAIMVVVMIYAFWTVLSSIFGCKPIQAFWTLKHPFKCLNQATVWFFNGAMNILTDLAIIVLPMPVIRKLNLPRRQKQALVGIFAIGGFVCLVSILRLQSLVAISNSSDPTYNNPPAATWSSIEANIGIICSCLPCLRPLVTRYLPAIFSNTSSRSGQSGESKEARRGSRTTFSRRTGEASTTVSTVKSEEMFDLNQFDDRESIIRVVREVHVTVENRLSGVHAREGV</sequence>
<name>A0A9P4PV24_9PLEO</name>
<proteinExistence type="inferred from homology"/>
<feature type="transmembrane region" description="Helical" evidence="7">
    <location>
        <begin position="202"/>
        <end position="221"/>
    </location>
</feature>
<dbReference type="Pfam" id="PF20684">
    <property type="entry name" value="Fung_rhodopsin"/>
    <property type="match status" value="1"/>
</dbReference>
<evidence type="ECO:0000256" key="5">
    <source>
        <dbReference type="ARBA" id="ARBA00038359"/>
    </source>
</evidence>
<comment type="similarity">
    <text evidence="5">Belongs to the SAT4 family.</text>
</comment>
<evidence type="ECO:0000256" key="6">
    <source>
        <dbReference type="SAM" id="MobiDB-lite"/>
    </source>
</evidence>
<evidence type="ECO:0000256" key="7">
    <source>
        <dbReference type="SAM" id="Phobius"/>
    </source>
</evidence>
<dbReference type="OrthoDB" id="444631at2759"/>
<dbReference type="Proteomes" id="UP000799764">
    <property type="component" value="Unassembled WGS sequence"/>
</dbReference>
<dbReference type="EMBL" id="MU001494">
    <property type="protein sequence ID" value="KAF2449321.1"/>
    <property type="molecule type" value="Genomic_DNA"/>
</dbReference>
<protein>
    <recommendedName>
        <fullName evidence="8">Rhodopsin domain-containing protein</fullName>
    </recommendedName>
</protein>